<keyword evidence="1" id="KW-0802">TPR repeat</keyword>
<dbReference type="HOGENOM" id="CLU_018289_0_0_7"/>
<dbReference type="Pfam" id="PF21197">
    <property type="entry name" value="PgaA_barrel"/>
    <property type="match status" value="1"/>
</dbReference>
<feature type="repeat" description="TPR" evidence="1">
    <location>
        <begin position="452"/>
        <end position="485"/>
    </location>
</feature>
<organism evidence="4 5">
    <name type="scientific">Geoalkalibacter subterraneus</name>
    <dbReference type="NCBI Taxonomy" id="483547"/>
    <lineage>
        <taxon>Bacteria</taxon>
        <taxon>Pseudomonadati</taxon>
        <taxon>Thermodesulfobacteriota</taxon>
        <taxon>Desulfuromonadia</taxon>
        <taxon>Desulfuromonadales</taxon>
        <taxon>Geoalkalibacteraceae</taxon>
        <taxon>Geoalkalibacter</taxon>
    </lineage>
</organism>
<dbReference type="InterPro" id="IPR049003">
    <property type="entry name" value="PgaA_barrel"/>
</dbReference>
<dbReference type="GO" id="GO:1901515">
    <property type="term" value="F:poly-beta-1,6-N-acetyl-D-glucosamine transmembrane transporter activity"/>
    <property type="evidence" value="ECO:0007669"/>
    <property type="project" value="InterPro"/>
</dbReference>
<evidence type="ECO:0000256" key="1">
    <source>
        <dbReference type="PROSITE-ProRule" id="PRU00339"/>
    </source>
</evidence>
<dbReference type="InterPro" id="IPR023870">
    <property type="entry name" value="PGA_export_porin_PgaA"/>
</dbReference>
<protein>
    <recommendedName>
        <fullName evidence="3">PgaA membrane beta barrel domain-containing protein</fullName>
    </recommendedName>
</protein>
<evidence type="ECO:0000313" key="5">
    <source>
        <dbReference type="Proteomes" id="UP000035036"/>
    </source>
</evidence>
<name>A0A0B5FJ39_9BACT</name>
<accession>A0A0B5FJ39</accession>
<keyword evidence="5" id="KW-1185">Reference proteome</keyword>
<dbReference type="Proteomes" id="UP000035036">
    <property type="component" value="Chromosome"/>
</dbReference>
<dbReference type="Gene3D" id="1.25.40.10">
    <property type="entry name" value="Tetratricopeptide repeat domain"/>
    <property type="match status" value="2"/>
</dbReference>
<dbReference type="InterPro" id="IPR019734">
    <property type="entry name" value="TPR_rpt"/>
</dbReference>
<dbReference type="EMBL" id="CP010311">
    <property type="protein sequence ID" value="AJF07373.1"/>
    <property type="molecule type" value="Genomic_DNA"/>
</dbReference>
<dbReference type="SUPFAM" id="SSF48452">
    <property type="entry name" value="TPR-like"/>
    <property type="match status" value="2"/>
</dbReference>
<sequence length="931" mass="105548">MFFVMKYFHLCFQLLFFLLLVFSPAICAAAENRINTGFAPSAASLFPDAAAAERFGSALADALDASVSVRLFDDVHSLPEWLNRFRAIDLSLIPRKTLQNQPSGRLFSLLTTDTDEVFVLRQGIAPARREHIAAAIREVLSEEKRHVSSEPAAFSDREDALRQEAVKQARDGHLEDSLEILKQLYNRNPANSKVAYDYLTVLGWAERDAEVVILADSMELDKAPLHVVDVVAKALRNHKWFEASAALYAEAMQRWPDHLPFALGRLMALADAGEVEASRRLVRQLQNRHPERRDVLSACVYAAERAGDHLTALDLHQRLLVLNPADPDALLGRIRALRFLGASHLALHYAEKFPGLLQKADLQRLHNDAAAHQVRWGSYSPEAEKTRFLETDQALERISANLRRLHAADNAPPTLVRQGRIDRMVALRNRVRMPEVVTLYQSLQREDEFLPAYALKAAADAYLYLEQPEAAYDIYQQALHLEPDDFETRLALFYADVELEEFDRAITRIDRLFAEVQAEKNADRQRLTAELTTGLARVFAGDLPEAQSRIETLHDHAPLNPDLKQELGGVYAARGWPRKAESILENGLLNNPDHRGLQIARAHNRFDLRQYGTAQAAAEDLYGRFPEDKHVQRLARRSYLHDLRELQVEAGYSDSSETDYGGNELRLGSTLYSSPLKEHYRLFAGILWSRGDFAEGRGIVRRYRSGLEYRSRRLEGNAEINYTAAGAGGVGVGVAGLLHQDDQRSWPFAVEIRSSATPTRALRNGIDADAIRFGFVHRAHERRRWSLGTGLMDFSDGNLRTHLRADLRQRVVTRPHYHLDGVVDLYASFNKKSDVPYYSPQQDASASVTLDNTWLLWRRYQRAFRHRLALTVGAYQQQGYGTGPLLGARYEHLWQADGRFDLVYGIGWHRRIYDGDPENGVDGDLSVRWRF</sequence>
<feature type="chain" id="PRO_5002115484" description="PgaA membrane beta barrel domain-containing protein" evidence="2">
    <location>
        <begin position="29"/>
        <end position="931"/>
    </location>
</feature>
<dbReference type="AlphaFoldDB" id="A0A0B5FJ39"/>
<dbReference type="PROSITE" id="PS50005">
    <property type="entry name" value="TPR"/>
    <property type="match status" value="1"/>
</dbReference>
<evidence type="ECO:0000259" key="3">
    <source>
        <dbReference type="Pfam" id="PF21197"/>
    </source>
</evidence>
<evidence type="ECO:0000313" key="4">
    <source>
        <dbReference type="EMBL" id="AJF07373.1"/>
    </source>
</evidence>
<dbReference type="KEGG" id="gsb:GSUB_13495"/>
<reference evidence="4 5" key="1">
    <citation type="journal article" date="2015" name="Genome Announc.">
        <title>Genomes of Geoalkalibacter ferrihydriticus Z-0531T and Geoalkalibacter subterraneus Red1T, Two Haloalkaliphilic Metal-Reducing Deltaproteobacteria.</title>
        <authorList>
            <person name="Badalamenti J.P."/>
            <person name="Krajmalnik-Brown R."/>
            <person name="Torres C.I."/>
            <person name="Bond D.R."/>
        </authorList>
    </citation>
    <scope>NUCLEOTIDE SEQUENCE [LARGE SCALE GENOMIC DNA]</scope>
    <source>
        <strain evidence="4 5">Red1</strain>
    </source>
</reference>
<proteinExistence type="predicted"/>
<gene>
    <name evidence="4" type="ORF">GSUB_13495</name>
</gene>
<feature type="signal peptide" evidence="2">
    <location>
        <begin position="1"/>
        <end position="28"/>
    </location>
</feature>
<dbReference type="STRING" id="483547.GSUB_13495"/>
<dbReference type="InterPro" id="IPR011990">
    <property type="entry name" value="TPR-like_helical_dom_sf"/>
</dbReference>
<evidence type="ECO:0000256" key="2">
    <source>
        <dbReference type="SAM" id="SignalP"/>
    </source>
</evidence>
<dbReference type="NCBIfam" id="TIGR03939">
    <property type="entry name" value="PGA_TPR_OMP"/>
    <property type="match status" value="1"/>
</dbReference>
<keyword evidence="2" id="KW-0732">Signal</keyword>
<feature type="domain" description="PgaA membrane beta barrel" evidence="3">
    <location>
        <begin position="641"/>
        <end position="931"/>
    </location>
</feature>